<gene>
    <name evidence="2" type="primary">ybfF</name>
    <name evidence="2" type="ORF">ERS075579_02716</name>
</gene>
<accession>A0A0U0ZMS4</accession>
<dbReference type="SUPFAM" id="SSF53474">
    <property type="entry name" value="alpha/beta-Hydrolases"/>
    <property type="match status" value="1"/>
</dbReference>
<proteinExistence type="predicted"/>
<evidence type="ECO:0000259" key="1">
    <source>
        <dbReference type="Pfam" id="PF12697"/>
    </source>
</evidence>
<dbReference type="GO" id="GO:0016787">
    <property type="term" value="F:hydrolase activity"/>
    <property type="evidence" value="ECO:0007669"/>
    <property type="project" value="UniProtKB-KW"/>
</dbReference>
<dbReference type="AlphaFoldDB" id="A0A0U0ZMS4"/>
<keyword evidence="2" id="KW-0378">Hydrolase</keyword>
<name>A0A0U0ZMS4_9MYCO</name>
<dbReference type="Proteomes" id="UP000045782">
    <property type="component" value="Unassembled WGS sequence"/>
</dbReference>
<evidence type="ECO:0000313" key="3">
    <source>
        <dbReference type="Proteomes" id="UP000045782"/>
    </source>
</evidence>
<reference evidence="2 3" key="1">
    <citation type="submission" date="2015-03" db="EMBL/GenBank/DDBJ databases">
        <authorList>
            <person name="Murphy D."/>
        </authorList>
    </citation>
    <scope>NUCLEOTIDE SEQUENCE [LARGE SCALE GENOMIC DNA]</scope>
    <source>
        <strain evidence="2 3">PAP088</strain>
    </source>
</reference>
<dbReference type="InterPro" id="IPR000639">
    <property type="entry name" value="Epox_hydrolase-like"/>
</dbReference>
<sequence>MTPTLNIHRYGPVEPARLLALHGLTGHGRRWAPLFDEYLADVPVLAPDLLGHGRSPATAPWSLEAHADAVAAELDTAETGPIVVVGHSFGGAVALHLAARRPDLVKSLVLLDPAIGLDGDWMRQIADQMVAYPDYTDRAEAKSDKVAGAWSDVPDHVIEAELDEHLIQLTNGRCGWRMNLPAVVTAWSELARDIVLPVNVIRTTLLLATRTSPPYVLPKLLDALQATLGSQFELIDIDCDHMVSQSRPAETAAAIRSHLE</sequence>
<dbReference type="Gene3D" id="3.40.50.1820">
    <property type="entry name" value="alpha/beta hydrolase"/>
    <property type="match status" value="1"/>
</dbReference>
<dbReference type="InterPro" id="IPR050266">
    <property type="entry name" value="AB_hydrolase_sf"/>
</dbReference>
<dbReference type="PRINTS" id="PR00412">
    <property type="entry name" value="EPOXHYDRLASE"/>
</dbReference>
<dbReference type="PRINTS" id="PR00111">
    <property type="entry name" value="ABHYDROLASE"/>
</dbReference>
<organism evidence="2 3">
    <name type="scientific">Mycobacteroides abscessus</name>
    <dbReference type="NCBI Taxonomy" id="36809"/>
    <lineage>
        <taxon>Bacteria</taxon>
        <taxon>Bacillati</taxon>
        <taxon>Actinomycetota</taxon>
        <taxon>Actinomycetes</taxon>
        <taxon>Mycobacteriales</taxon>
        <taxon>Mycobacteriaceae</taxon>
        <taxon>Mycobacteroides</taxon>
    </lineage>
</organism>
<dbReference type="Pfam" id="PF12697">
    <property type="entry name" value="Abhydrolase_6"/>
    <property type="match status" value="1"/>
</dbReference>
<dbReference type="PANTHER" id="PTHR43798">
    <property type="entry name" value="MONOACYLGLYCEROL LIPASE"/>
    <property type="match status" value="1"/>
</dbReference>
<evidence type="ECO:0000313" key="2">
    <source>
        <dbReference type="EMBL" id="CPV55710.1"/>
    </source>
</evidence>
<dbReference type="PANTHER" id="PTHR43798:SF33">
    <property type="entry name" value="HYDROLASE, PUTATIVE (AFU_ORTHOLOGUE AFUA_2G14860)-RELATED"/>
    <property type="match status" value="1"/>
</dbReference>
<dbReference type="RefSeq" id="WP_016892924.1">
    <property type="nucleotide sequence ID" value="NZ_CSWP01000005.1"/>
</dbReference>
<feature type="domain" description="AB hydrolase-1" evidence="1">
    <location>
        <begin position="19"/>
        <end position="254"/>
    </location>
</feature>
<dbReference type="InterPro" id="IPR000073">
    <property type="entry name" value="AB_hydrolase_1"/>
</dbReference>
<dbReference type="EMBL" id="CSWP01000005">
    <property type="protein sequence ID" value="CPV55710.1"/>
    <property type="molecule type" value="Genomic_DNA"/>
</dbReference>
<protein>
    <submittedName>
        <fullName evidence="2">Putative hydrolase, alpha/beta fold LipV</fullName>
        <ecNumber evidence="2">3.1.-.-</ecNumber>
    </submittedName>
</protein>
<dbReference type="InterPro" id="IPR029058">
    <property type="entry name" value="AB_hydrolase_fold"/>
</dbReference>
<dbReference type="GO" id="GO:0016020">
    <property type="term" value="C:membrane"/>
    <property type="evidence" value="ECO:0007669"/>
    <property type="project" value="TreeGrafter"/>
</dbReference>
<dbReference type="EC" id="3.1.-.-" evidence="2"/>